<organism evidence="1 2">
    <name type="scientific">Tenebrio molitor</name>
    <name type="common">Yellow mealworm beetle</name>
    <dbReference type="NCBI Taxonomy" id="7067"/>
    <lineage>
        <taxon>Eukaryota</taxon>
        <taxon>Metazoa</taxon>
        <taxon>Ecdysozoa</taxon>
        <taxon>Arthropoda</taxon>
        <taxon>Hexapoda</taxon>
        <taxon>Insecta</taxon>
        <taxon>Pterygota</taxon>
        <taxon>Neoptera</taxon>
        <taxon>Endopterygota</taxon>
        <taxon>Coleoptera</taxon>
        <taxon>Polyphaga</taxon>
        <taxon>Cucujiformia</taxon>
        <taxon>Tenebrionidae</taxon>
        <taxon>Tenebrio</taxon>
    </lineage>
</organism>
<dbReference type="Proteomes" id="UP000719412">
    <property type="component" value="Unassembled WGS sequence"/>
</dbReference>
<dbReference type="AlphaFoldDB" id="A0A8J6LDL4"/>
<accession>A0A8J6LDL4</accession>
<dbReference type="EMBL" id="JABDTM020020837">
    <property type="protein sequence ID" value="KAH0816845.1"/>
    <property type="molecule type" value="Genomic_DNA"/>
</dbReference>
<comment type="caution">
    <text evidence="1">The sequence shown here is derived from an EMBL/GenBank/DDBJ whole genome shotgun (WGS) entry which is preliminary data.</text>
</comment>
<reference evidence="1" key="2">
    <citation type="submission" date="2021-08" db="EMBL/GenBank/DDBJ databases">
        <authorList>
            <person name="Eriksson T."/>
        </authorList>
    </citation>
    <scope>NUCLEOTIDE SEQUENCE</scope>
    <source>
        <strain evidence="1">Stoneville</strain>
        <tissue evidence="1">Whole head</tissue>
    </source>
</reference>
<keyword evidence="2" id="KW-1185">Reference proteome</keyword>
<gene>
    <name evidence="1" type="ORF">GEV33_005946</name>
</gene>
<evidence type="ECO:0000313" key="1">
    <source>
        <dbReference type="EMBL" id="KAH0816845.1"/>
    </source>
</evidence>
<name>A0A8J6LDL4_TENMO</name>
<proteinExistence type="predicted"/>
<evidence type="ECO:0000313" key="2">
    <source>
        <dbReference type="Proteomes" id="UP000719412"/>
    </source>
</evidence>
<reference evidence="1" key="1">
    <citation type="journal article" date="2020" name="J Insects Food Feed">
        <title>The yellow mealworm (Tenebrio molitor) genome: a resource for the emerging insects as food and feed industry.</title>
        <authorList>
            <person name="Eriksson T."/>
            <person name="Andere A."/>
            <person name="Kelstrup H."/>
            <person name="Emery V."/>
            <person name="Picard C."/>
        </authorList>
    </citation>
    <scope>NUCLEOTIDE SEQUENCE</scope>
    <source>
        <strain evidence="1">Stoneville</strain>
        <tissue evidence="1">Whole head</tissue>
    </source>
</reference>
<protein>
    <submittedName>
        <fullName evidence="1">Uncharacterized protein</fullName>
    </submittedName>
</protein>
<sequence>MFIVASVGGEACRLAGGGFGGGLRGACKFDSIVENLVPEPSKEKGKKCMRHGNVLLNCSQSSDLQARLRRLQMQSQNNVLAQPSILNCGRGRLRVWTIEHLQKNKKTTERNRLETPKKESVEDFAWMFFRRHSELRTTDRVSTVLTFPEDPLIT</sequence>